<dbReference type="Pfam" id="PF02796">
    <property type="entry name" value="HTH_7"/>
    <property type="match status" value="1"/>
</dbReference>
<dbReference type="PROSITE" id="PS50994">
    <property type="entry name" value="INTEGRASE"/>
    <property type="match status" value="1"/>
</dbReference>
<name>A0A7X5VAA7_9ACTN</name>
<dbReference type="InterPro" id="IPR012337">
    <property type="entry name" value="RNaseH-like_sf"/>
</dbReference>
<evidence type="ECO:0000256" key="1">
    <source>
        <dbReference type="ARBA" id="ARBA00009277"/>
    </source>
</evidence>
<dbReference type="GO" id="GO:0000150">
    <property type="term" value="F:DNA strand exchange activity"/>
    <property type="evidence" value="ECO:0007669"/>
    <property type="project" value="InterPro"/>
</dbReference>
<dbReference type="PANTHER" id="PTHR35004">
    <property type="entry name" value="TRANSPOSASE RV3428C-RELATED"/>
    <property type="match status" value="1"/>
</dbReference>
<comment type="similarity">
    <text evidence="1">Belongs to the transposase IS21/IS408/IS1162 family.</text>
</comment>
<dbReference type="InterPro" id="IPR001584">
    <property type="entry name" value="Integrase_cat-core"/>
</dbReference>
<dbReference type="InterPro" id="IPR054353">
    <property type="entry name" value="IstA-like_C"/>
</dbReference>
<dbReference type="GO" id="GO:0003677">
    <property type="term" value="F:DNA binding"/>
    <property type="evidence" value="ECO:0007669"/>
    <property type="project" value="InterPro"/>
</dbReference>
<dbReference type="InterPro" id="IPR009057">
    <property type="entry name" value="Homeodomain-like_sf"/>
</dbReference>
<dbReference type="Gene3D" id="1.10.10.60">
    <property type="entry name" value="Homeodomain-like"/>
    <property type="match status" value="1"/>
</dbReference>
<reference evidence="3 4" key="1">
    <citation type="submission" date="2020-03" db="EMBL/GenBank/DDBJ databases">
        <title>Sequencing the genomes of 1000 actinobacteria strains.</title>
        <authorList>
            <person name="Klenk H.-P."/>
        </authorList>
    </citation>
    <scope>NUCLEOTIDE SEQUENCE [LARGE SCALE GENOMIC DNA]</scope>
    <source>
        <strain evidence="3 4">DSM 45490</strain>
    </source>
</reference>
<dbReference type="Proteomes" id="UP000555407">
    <property type="component" value="Unassembled WGS sequence"/>
</dbReference>
<keyword evidence="4" id="KW-1185">Reference proteome</keyword>
<dbReference type="Gene3D" id="3.30.420.10">
    <property type="entry name" value="Ribonuclease H-like superfamily/Ribonuclease H"/>
    <property type="match status" value="1"/>
</dbReference>
<dbReference type="AlphaFoldDB" id="A0A7X5VAA7"/>
<dbReference type="InterPro" id="IPR036397">
    <property type="entry name" value="RNaseH_sf"/>
</dbReference>
<accession>A0A7X5VAA7</accession>
<dbReference type="SUPFAM" id="SSF46689">
    <property type="entry name" value="Homeodomain-like"/>
    <property type="match status" value="1"/>
</dbReference>
<evidence type="ECO:0000259" key="2">
    <source>
        <dbReference type="PROSITE" id="PS50994"/>
    </source>
</evidence>
<evidence type="ECO:0000313" key="4">
    <source>
        <dbReference type="Proteomes" id="UP000555407"/>
    </source>
</evidence>
<evidence type="ECO:0000313" key="3">
    <source>
        <dbReference type="EMBL" id="NIK56827.1"/>
    </source>
</evidence>
<dbReference type="SUPFAM" id="SSF53098">
    <property type="entry name" value="Ribonuclease H-like"/>
    <property type="match status" value="1"/>
</dbReference>
<dbReference type="RefSeq" id="WP_167206452.1">
    <property type="nucleotide sequence ID" value="NZ_JAASRO010000001.1"/>
</dbReference>
<dbReference type="NCBIfam" id="NF033546">
    <property type="entry name" value="transpos_IS21"/>
    <property type="match status" value="1"/>
</dbReference>
<dbReference type="InterPro" id="IPR006120">
    <property type="entry name" value="Resolvase_HTH_dom"/>
</dbReference>
<feature type="domain" description="Integrase catalytic" evidence="2">
    <location>
        <begin position="110"/>
        <end position="280"/>
    </location>
</feature>
<dbReference type="EMBL" id="JAASRO010000001">
    <property type="protein sequence ID" value="NIK56827.1"/>
    <property type="molecule type" value="Genomic_DNA"/>
</dbReference>
<dbReference type="Pfam" id="PF22483">
    <property type="entry name" value="Mu-transpos_C_2"/>
    <property type="match status" value="1"/>
</dbReference>
<protein>
    <submittedName>
        <fullName evidence="3">Transposase</fullName>
    </submittedName>
</protein>
<dbReference type="GO" id="GO:0015074">
    <property type="term" value="P:DNA integration"/>
    <property type="evidence" value="ECO:0007669"/>
    <property type="project" value="InterPro"/>
</dbReference>
<organism evidence="3 4">
    <name type="scientific">Kribbella shirazensis</name>
    <dbReference type="NCBI Taxonomy" id="1105143"/>
    <lineage>
        <taxon>Bacteria</taxon>
        <taxon>Bacillati</taxon>
        <taxon>Actinomycetota</taxon>
        <taxon>Actinomycetes</taxon>
        <taxon>Propionibacteriales</taxon>
        <taxon>Kribbellaceae</taxon>
        <taxon>Kribbella</taxon>
    </lineage>
</organism>
<sequence length="410" mass="45864">MITLEDWALIRRLAAEGVPKARIAERLGISRTTVIKAVNSDCPPRYVRRPGPTSFTAFEPAVRALLAEVPDMPATVLAERVGWTGSIRWFRENVKRLRPEHRPVDPSDRLVWLPGDAAQCDLWFPPRKIPLEDGTAKLLPVLVITAAHSRFSTGRMIPTRKTEDLLLGTWELIQQLGRVPRRLLWDNEPGIGRGQRRAEGVASFMGTLATKLVLLPPRDPESKGVVERRNGWFETSFMPGRRFTSPADFNDQFTDWLTQANARVVRTIKAAPADLVDVDRAAMLALPPIPLHLGWRNKIRLGRDYYVRLDTNDYSVDPTVIGRMVDVAADLDRVRVRCEGRVVAEHARVWARGTTVTDPVHVETAAWLRKQFPQPRTAAAAAAAAGDDLVRDLSDYDRAFGLVSDDEGAN</sequence>
<proteinExistence type="inferred from homology"/>
<comment type="caution">
    <text evidence="3">The sequence shown here is derived from an EMBL/GenBank/DDBJ whole genome shotgun (WGS) entry which is preliminary data.</text>
</comment>
<dbReference type="PANTHER" id="PTHR35004:SF8">
    <property type="entry name" value="TRANSPOSASE RV3428C-RELATED"/>
    <property type="match status" value="1"/>
</dbReference>
<gene>
    <name evidence="3" type="ORF">BJY22_002544</name>
</gene>